<evidence type="ECO:0000313" key="5">
    <source>
        <dbReference type="Proteomes" id="UP001156882"/>
    </source>
</evidence>
<dbReference type="Proteomes" id="UP001156882">
    <property type="component" value="Unassembled WGS sequence"/>
</dbReference>
<dbReference type="Pfam" id="PF13380">
    <property type="entry name" value="CoA_binding_2"/>
    <property type="match status" value="1"/>
</dbReference>
<dbReference type="InterPro" id="IPR011761">
    <property type="entry name" value="ATP-grasp"/>
</dbReference>
<gene>
    <name evidence="4" type="ORF">GCM10007874_62120</name>
</gene>
<name>A0ABQ6CSA1_9HYPH</name>
<keyword evidence="2" id="KW-0067">ATP-binding</keyword>
<dbReference type="InterPro" id="IPR032875">
    <property type="entry name" value="Succ_CoA_lig_flav_dom"/>
</dbReference>
<keyword evidence="5" id="KW-1185">Reference proteome</keyword>
<dbReference type="InterPro" id="IPR036291">
    <property type="entry name" value="NAD(P)-bd_dom_sf"/>
</dbReference>
<dbReference type="Gene3D" id="3.30.470.20">
    <property type="entry name" value="ATP-grasp fold, B domain"/>
    <property type="match status" value="1"/>
</dbReference>
<evidence type="ECO:0000256" key="2">
    <source>
        <dbReference type="PROSITE-ProRule" id="PRU00409"/>
    </source>
</evidence>
<accession>A0ABQ6CSA1</accession>
<dbReference type="SMART" id="SM00881">
    <property type="entry name" value="CoA_binding"/>
    <property type="match status" value="1"/>
</dbReference>
<dbReference type="SUPFAM" id="SSF52210">
    <property type="entry name" value="Succinyl-CoA synthetase domains"/>
    <property type="match status" value="2"/>
</dbReference>
<organism evidence="4 5">
    <name type="scientific">Labrys miyagiensis</name>
    <dbReference type="NCBI Taxonomy" id="346912"/>
    <lineage>
        <taxon>Bacteria</taxon>
        <taxon>Pseudomonadati</taxon>
        <taxon>Pseudomonadota</taxon>
        <taxon>Alphaproteobacteria</taxon>
        <taxon>Hyphomicrobiales</taxon>
        <taxon>Xanthobacteraceae</taxon>
        <taxon>Labrys</taxon>
    </lineage>
</organism>
<dbReference type="Gene3D" id="3.40.50.720">
    <property type="entry name" value="NAD(P)-binding Rossmann-like Domain"/>
    <property type="match status" value="1"/>
</dbReference>
<dbReference type="InterPro" id="IPR016102">
    <property type="entry name" value="Succinyl-CoA_synth-like"/>
</dbReference>
<feature type="domain" description="ATP-grasp" evidence="3">
    <location>
        <begin position="487"/>
        <end position="688"/>
    </location>
</feature>
<dbReference type="Pfam" id="PF13549">
    <property type="entry name" value="ATP-grasp_5"/>
    <property type="match status" value="1"/>
</dbReference>
<evidence type="ECO:0000313" key="4">
    <source>
        <dbReference type="EMBL" id="GLS23192.1"/>
    </source>
</evidence>
<keyword evidence="1" id="KW-0816">Tricarboxylic acid cycle</keyword>
<evidence type="ECO:0000256" key="1">
    <source>
        <dbReference type="ARBA" id="ARBA00022532"/>
    </source>
</evidence>
<dbReference type="PROSITE" id="PS50975">
    <property type="entry name" value="ATP_GRASP"/>
    <property type="match status" value="1"/>
</dbReference>
<dbReference type="PANTHER" id="PTHR42793">
    <property type="entry name" value="COA BINDING DOMAIN CONTAINING PROTEIN"/>
    <property type="match status" value="1"/>
</dbReference>
<dbReference type="InterPro" id="IPR003781">
    <property type="entry name" value="CoA-bd"/>
</dbReference>
<dbReference type="EMBL" id="BSPC01000069">
    <property type="protein sequence ID" value="GLS23192.1"/>
    <property type="molecule type" value="Genomic_DNA"/>
</dbReference>
<sequence>MSVVDGLRRLLKPRHIAVAGGRLASVIIRECDRIGYAGPIWPIHPEKTEIAGHKAYRTVADLPEAPDAVFVATPREPTVEVVAALAERGAGAAVCYASGFAEEGGDGVALQERLIEVAKGMPIVGPNCYGVLNLLDGCVLWPDTHGAERVERGVAIITQSGNIALNITMQRRGLPIAYVIAVGNKAIGDHGDYIEALLADERVSAIGIHIESIDDVGLFSTAAIKALEKGVPLVVLKTGRSKLGAEMAMSHTSSLAGADALYDALFARYGISRVVDVPSLVETLKLMHLFGGLPGRRISSMSCSGGEAGLIADLAADRGLEFAPIPEKNATRMQELLTEKVHVANPLDYHTYIWGDEPANTTLFTEMLRSGFDLSMLVLDQPRTDRGLVPDGGFAAARAAITKAVKASGARAAVVSSLPENMMEEDAKALLADGVLPMQGMGEALTAIVHGADFTAARTRANGLVPLKTVNRIDVSKARVLSEYESKHLLGRHGLELPPSRIAGTVEAASTAAALGFPVAIKIHSDKIAHKSDVGGVRLGLRSRADVTDAVASMSHLGDRFLVERMVEGAVAELIVGVVRDPQFGPTLTVGAGGVLVEMLQDAAVMLLPTTPEEIREKLMGLRMARLLEGFRGKPRGDIHGAIKAVLAIADFAERHADKLVELDVNPLFVLPEGRGAVAADALIRMID</sequence>
<dbReference type="InterPro" id="IPR013815">
    <property type="entry name" value="ATP_grasp_subdomain_1"/>
</dbReference>
<protein>
    <submittedName>
        <fullName evidence="4">Acyl-CoA synthetase</fullName>
    </submittedName>
</protein>
<dbReference type="SUPFAM" id="SSF51735">
    <property type="entry name" value="NAD(P)-binding Rossmann-fold domains"/>
    <property type="match status" value="1"/>
</dbReference>
<dbReference type="PANTHER" id="PTHR42793:SF4">
    <property type="entry name" value="BLL6376 PROTEIN"/>
    <property type="match status" value="1"/>
</dbReference>
<dbReference type="SUPFAM" id="SSF56059">
    <property type="entry name" value="Glutathione synthetase ATP-binding domain-like"/>
    <property type="match status" value="1"/>
</dbReference>
<dbReference type="Gene3D" id="3.40.50.261">
    <property type="entry name" value="Succinyl-CoA synthetase domains"/>
    <property type="match status" value="2"/>
</dbReference>
<keyword evidence="2" id="KW-0547">Nucleotide-binding</keyword>
<reference evidence="5" key="1">
    <citation type="journal article" date="2019" name="Int. J. Syst. Evol. Microbiol.">
        <title>The Global Catalogue of Microorganisms (GCM) 10K type strain sequencing project: providing services to taxonomists for standard genome sequencing and annotation.</title>
        <authorList>
            <consortium name="The Broad Institute Genomics Platform"/>
            <consortium name="The Broad Institute Genome Sequencing Center for Infectious Disease"/>
            <person name="Wu L."/>
            <person name="Ma J."/>
        </authorList>
    </citation>
    <scope>NUCLEOTIDE SEQUENCE [LARGE SCALE GENOMIC DNA]</scope>
    <source>
        <strain evidence="5">NBRC 101365</strain>
    </source>
</reference>
<dbReference type="RefSeq" id="WP_284316116.1">
    <property type="nucleotide sequence ID" value="NZ_BSPC01000069.1"/>
</dbReference>
<proteinExistence type="predicted"/>
<dbReference type="Pfam" id="PF13607">
    <property type="entry name" value="Succ_CoA_lig"/>
    <property type="match status" value="1"/>
</dbReference>
<dbReference type="Gene3D" id="3.30.1490.20">
    <property type="entry name" value="ATP-grasp fold, A domain"/>
    <property type="match status" value="1"/>
</dbReference>
<comment type="caution">
    <text evidence="4">The sequence shown here is derived from an EMBL/GenBank/DDBJ whole genome shotgun (WGS) entry which is preliminary data.</text>
</comment>
<evidence type="ECO:0000259" key="3">
    <source>
        <dbReference type="PROSITE" id="PS50975"/>
    </source>
</evidence>